<dbReference type="EMBL" id="CP012830">
    <property type="protein sequence ID" value="ALI05158.1"/>
    <property type="molecule type" value="Genomic_DNA"/>
</dbReference>
<name>A0A0N9X322_PSEFL</name>
<dbReference type="Proteomes" id="UP000066487">
    <property type="component" value="Chromosome"/>
</dbReference>
<gene>
    <name evidence="1" type="ORF">AO353_24250</name>
</gene>
<organism evidence="1 2">
    <name type="scientific">Pseudomonas fluorescens</name>
    <dbReference type="NCBI Taxonomy" id="294"/>
    <lineage>
        <taxon>Bacteria</taxon>
        <taxon>Pseudomonadati</taxon>
        <taxon>Pseudomonadota</taxon>
        <taxon>Gammaproteobacteria</taxon>
        <taxon>Pseudomonadales</taxon>
        <taxon>Pseudomonadaceae</taxon>
        <taxon>Pseudomonas</taxon>
    </lineage>
</organism>
<sequence length="115" mass="13031">MEDELEIKIWRTAQQACDAPAFVRLVEEAVGSFKRDPGFDPSVRLHASGIGTESVRVLRDVMKRRDIYAGPSADYVELRSRLRMHLRNQLQLHLMKVGLATDEVKADQLGRDLGL</sequence>
<dbReference type="RefSeq" id="WP_028941104.1">
    <property type="nucleotide sequence ID" value="NZ_CP012830.1"/>
</dbReference>
<reference evidence="1 2" key="2">
    <citation type="journal article" date="2018" name="Nature">
        <title>Mutant phenotypes for thousands of bacterial genes of unknown function.</title>
        <authorList>
            <person name="Price M.N."/>
            <person name="Wetmore K.M."/>
            <person name="Waters R.J."/>
            <person name="Callaghan M."/>
            <person name="Ray J."/>
            <person name="Liu H."/>
            <person name="Kuehl J.V."/>
            <person name="Melnyk R.A."/>
            <person name="Lamson J.S."/>
            <person name="Suh Y."/>
            <person name="Carlson H.K."/>
            <person name="Esquivel Z."/>
            <person name="Sadeeshkumar H."/>
            <person name="Chakraborty R."/>
            <person name="Zane G.M."/>
            <person name="Rubin B.E."/>
            <person name="Wall J.D."/>
            <person name="Visel A."/>
            <person name="Bristow J."/>
            <person name="Blow M.J."/>
            <person name="Arkin A.P."/>
            <person name="Deutschbauer A.M."/>
        </authorList>
    </citation>
    <scope>NUCLEOTIDE SEQUENCE [LARGE SCALE GENOMIC DNA]</scope>
    <source>
        <strain evidence="1 2">FW300-N2E3</strain>
    </source>
</reference>
<protein>
    <submittedName>
        <fullName evidence="1">Uncharacterized protein</fullName>
    </submittedName>
</protein>
<dbReference type="AlphaFoldDB" id="A0A0N9X322"/>
<accession>A0A0N9X322</accession>
<reference evidence="2" key="1">
    <citation type="submission" date="2015-09" db="EMBL/GenBank/DDBJ databases">
        <title>Whole genome sequence of Pseudomonas fluorescens FW300-N2E3.</title>
        <authorList>
            <person name="Ray J."/>
            <person name="Melnyk R."/>
            <person name="Deutschbauer A."/>
        </authorList>
    </citation>
    <scope>NUCLEOTIDE SEQUENCE [LARGE SCALE GENOMIC DNA]</scope>
    <source>
        <strain evidence="2">FW300-N2E3</strain>
    </source>
</reference>
<evidence type="ECO:0000313" key="2">
    <source>
        <dbReference type="Proteomes" id="UP000066487"/>
    </source>
</evidence>
<proteinExistence type="predicted"/>
<evidence type="ECO:0000313" key="1">
    <source>
        <dbReference type="EMBL" id="ALI05158.1"/>
    </source>
</evidence>